<dbReference type="PROSITE" id="PS50994">
    <property type="entry name" value="INTEGRASE"/>
    <property type="match status" value="1"/>
</dbReference>
<name>A0ABM1GZS6_SOLPN</name>
<dbReference type="InterPro" id="IPR001584">
    <property type="entry name" value="Integrase_cat-core"/>
</dbReference>
<dbReference type="InterPro" id="IPR036397">
    <property type="entry name" value="RNaseH_sf"/>
</dbReference>
<dbReference type="PANTHER" id="PTHR48475">
    <property type="entry name" value="RIBONUCLEASE H"/>
    <property type="match status" value="1"/>
</dbReference>
<dbReference type="SUPFAM" id="SSF56672">
    <property type="entry name" value="DNA/RNA polymerases"/>
    <property type="match status" value="1"/>
</dbReference>
<dbReference type="InterPro" id="IPR043502">
    <property type="entry name" value="DNA/RNA_pol_sf"/>
</dbReference>
<dbReference type="Pfam" id="PF13456">
    <property type="entry name" value="RVT_3"/>
    <property type="match status" value="1"/>
</dbReference>
<evidence type="ECO:0000256" key="1">
    <source>
        <dbReference type="SAM" id="Coils"/>
    </source>
</evidence>
<feature type="domain" description="Integrase catalytic" evidence="2">
    <location>
        <begin position="318"/>
        <end position="485"/>
    </location>
</feature>
<dbReference type="Proteomes" id="UP000694930">
    <property type="component" value="Chromosome 6"/>
</dbReference>
<reference evidence="4" key="2">
    <citation type="submission" date="2025-08" db="UniProtKB">
        <authorList>
            <consortium name="RefSeq"/>
        </authorList>
    </citation>
    <scope>IDENTIFICATION</scope>
</reference>
<protein>
    <submittedName>
        <fullName evidence="4">Uncharacterized protein LOC107022103</fullName>
    </submittedName>
</protein>
<evidence type="ECO:0000313" key="4">
    <source>
        <dbReference type="RefSeq" id="XP_015078296.1"/>
    </source>
</evidence>
<dbReference type="Gene3D" id="3.30.420.10">
    <property type="entry name" value="Ribonuclease H-like superfamily/Ribonuclease H"/>
    <property type="match status" value="2"/>
</dbReference>
<dbReference type="CDD" id="cd09279">
    <property type="entry name" value="RNase_HI_like"/>
    <property type="match status" value="1"/>
</dbReference>
<dbReference type="InterPro" id="IPR002156">
    <property type="entry name" value="RNaseH_domain"/>
</dbReference>
<dbReference type="InterPro" id="IPR043128">
    <property type="entry name" value="Rev_trsase/Diguanyl_cyclase"/>
</dbReference>
<dbReference type="Gene3D" id="3.30.70.270">
    <property type="match status" value="2"/>
</dbReference>
<sequence length="546" mass="63114">MVFELIGRYQLRMNPLKCSFGVTSGKFLVFIVRYRGIEIDQAKVDAISKMPEPRNIHELKSLQGKLAYLRRFISNLAGRCQPFSHLMKKGSPFNWDQTCSDDFKSIKLYLAKPPVLAAPIPGKPLIFYIAGQERCDVHRKSPLWKMYFDGATHRGGAGAGVVFITSQEDILPFSFTLKQCCSNNVAEYHVLILGLEMVVDMKQLHLQVFGDSQLVINQLLGSYEVKKPELRPYHDYAQNFIGCLGYVTLQHVRRTENKRDDTLAALVPPINEEKYIENEFEHVVAIFEAAEEDWRQSIIDYMCYGILQKYPKRRTDIRRRAPRFLYYKDTLFKRSFEGLLLRCLGKEEAIQALQEAHSEKWAEVVALTKVKKKNIADFIGVNIIYSFGIPRYIIKDNNKQFNDKLMNKICDLFDFKQHKSSMYHAATNGLAKAFNKTLCNPLKKVVSKSKRDWHERMEEALWKGSCEEENARLRLAELEALDEKRLEAQQNLECYQARLSRAFNKKFSLRCFQVGDQVLAVRIPIISSHNSGDKFTSKWDGPYVVK</sequence>
<dbReference type="PANTHER" id="PTHR48475:SF1">
    <property type="entry name" value="RNASE H TYPE-1 DOMAIN-CONTAINING PROTEIN"/>
    <property type="match status" value="1"/>
</dbReference>
<dbReference type="GeneID" id="107022103"/>
<dbReference type="RefSeq" id="XP_015078296.1">
    <property type="nucleotide sequence ID" value="XM_015222810.1"/>
</dbReference>
<keyword evidence="3" id="KW-1185">Reference proteome</keyword>
<keyword evidence="1" id="KW-0175">Coiled coil</keyword>
<proteinExistence type="predicted"/>
<evidence type="ECO:0000313" key="3">
    <source>
        <dbReference type="Proteomes" id="UP000694930"/>
    </source>
</evidence>
<organism evidence="3 4">
    <name type="scientific">Solanum pennellii</name>
    <name type="common">Tomato</name>
    <name type="synonym">Lycopersicon pennellii</name>
    <dbReference type="NCBI Taxonomy" id="28526"/>
    <lineage>
        <taxon>Eukaryota</taxon>
        <taxon>Viridiplantae</taxon>
        <taxon>Streptophyta</taxon>
        <taxon>Embryophyta</taxon>
        <taxon>Tracheophyta</taxon>
        <taxon>Spermatophyta</taxon>
        <taxon>Magnoliopsida</taxon>
        <taxon>eudicotyledons</taxon>
        <taxon>Gunneridae</taxon>
        <taxon>Pentapetalae</taxon>
        <taxon>asterids</taxon>
        <taxon>lamiids</taxon>
        <taxon>Solanales</taxon>
        <taxon>Solanaceae</taxon>
        <taxon>Solanoideae</taxon>
        <taxon>Solaneae</taxon>
        <taxon>Solanum</taxon>
        <taxon>Solanum subgen. Lycopersicon</taxon>
    </lineage>
</organism>
<dbReference type="InterPro" id="IPR012337">
    <property type="entry name" value="RNaseH-like_sf"/>
</dbReference>
<evidence type="ECO:0000259" key="2">
    <source>
        <dbReference type="PROSITE" id="PS50994"/>
    </source>
</evidence>
<dbReference type="SUPFAM" id="SSF53098">
    <property type="entry name" value="Ribonuclease H-like"/>
    <property type="match status" value="1"/>
</dbReference>
<feature type="coiled-coil region" evidence="1">
    <location>
        <begin position="478"/>
        <end position="505"/>
    </location>
</feature>
<accession>A0ABM1GZS6</accession>
<reference evidence="3" key="1">
    <citation type="journal article" date="2014" name="Nat. Genet.">
        <title>The genome of the stress-tolerant wild tomato species Solanum pennellii.</title>
        <authorList>
            <person name="Bolger A."/>
            <person name="Scossa F."/>
            <person name="Bolger M.E."/>
            <person name="Lanz C."/>
            <person name="Maumus F."/>
            <person name="Tohge T."/>
            <person name="Quesneville H."/>
            <person name="Alseekh S."/>
            <person name="Sorensen I."/>
            <person name="Lichtenstein G."/>
            <person name="Fich E.A."/>
            <person name="Conte M."/>
            <person name="Keller H."/>
            <person name="Schneeberger K."/>
            <person name="Schwacke R."/>
            <person name="Ofner I."/>
            <person name="Vrebalov J."/>
            <person name="Xu Y."/>
            <person name="Osorio S."/>
            <person name="Aflitos S.A."/>
            <person name="Schijlen E."/>
            <person name="Jimenez-Gomez J.M."/>
            <person name="Ryngajllo M."/>
            <person name="Kimura S."/>
            <person name="Kumar R."/>
            <person name="Koenig D."/>
            <person name="Headland L.R."/>
            <person name="Maloof J.N."/>
            <person name="Sinha N."/>
            <person name="van Ham R.C."/>
            <person name="Lankhorst R.K."/>
            <person name="Mao L."/>
            <person name="Vogel A."/>
            <person name="Arsova B."/>
            <person name="Panstruga R."/>
            <person name="Fei Z."/>
            <person name="Rose J.K."/>
            <person name="Zamir D."/>
            <person name="Carrari F."/>
            <person name="Giovannoni J.J."/>
            <person name="Weigel D."/>
            <person name="Usadel B."/>
            <person name="Fernie A.R."/>
        </authorList>
    </citation>
    <scope>NUCLEOTIDE SEQUENCE [LARGE SCALE GENOMIC DNA]</scope>
    <source>
        <strain evidence="3">cv. LA0716</strain>
    </source>
</reference>
<gene>
    <name evidence="4" type="primary">LOC107022103</name>
</gene>